<feature type="compositionally biased region" description="Basic and acidic residues" evidence="6">
    <location>
        <begin position="21"/>
        <end position="37"/>
    </location>
</feature>
<evidence type="ECO:0000256" key="3">
    <source>
        <dbReference type="ARBA" id="ARBA00022517"/>
    </source>
</evidence>
<keyword evidence="3" id="KW-0690">Ribosome biogenesis</keyword>
<feature type="region of interest" description="Disordered" evidence="6">
    <location>
        <begin position="367"/>
        <end position="387"/>
    </location>
</feature>
<dbReference type="GO" id="GO:0034399">
    <property type="term" value="C:nuclear periphery"/>
    <property type="evidence" value="ECO:0007669"/>
    <property type="project" value="TreeGrafter"/>
</dbReference>
<feature type="compositionally biased region" description="Acidic residues" evidence="6">
    <location>
        <begin position="38"/>
        <end position="55"/>
    </location>
</feature>
<evidence type="ECO:0000256" key="1">
    <source>
        <dbReference type="ARBA" id="ARBA00004604"/>
    </source>
</evidence>
<feature type="compositionally biased region" description="Acidic residues" evidence="6">
    <location>
        <begin position="183"/>
        <end position="209"/>
    </location>
</feature>
<dbReference type="Proteomes" id="UP000037751">
    <property type="component" value="Unassembled WGS sequence"/>
</dbReference>
<evidence type="ECO:0000256" key="4">
    <source>
        <dbReference type="ARBA" id="ARBA00023054"/>
    </source>
</evidence>
<evidence type="ECO:0000313" key="7">
    <source>
        <dbReference type="EMBL" id="KOS12863.1"/>
    </source>
</evidence>
<feature type="region of interest" description="Disordered" evidence="6">
    <location>
        <begin position="405"/>
        <end position="479"/>
    </location>
</feature>
<feature type="region of interest" description="Disordered" evidence="6">
    <location>
        <begin position="73"/>
        <end position="225"/>
    </location>
</feature>
<evidence type="ECO:0000256" key="5">
    <source>
        <dbReference type="ARBA" id="ARBA00023242"/>
    </source>
</evidence>
<evidence type="ECO:0000313" key="8">
    <source>
        <dbReference type="Proteomes" id="UP000037751"/>
    </source>
</evidence>
<keyword evidence="4" id="KW-0175">Coiled coil</keyword>
<organism evidence="7 8">
    <name type="scientific">Malassezia pachydermatis</name>
    <dbReference type="NCBI Taxonomy" id="77020"/>
    <lineage>
        <taxon>Eukaryota</taxon>
        <taxon>Fungi</taxon>
        <taxon>Dikarya</taxon>
        <taxon>Basidiomycota</taxon>
        <taxon>Ustilaginomycotina</taxon>
        <taxon>Malasseziomycetes</taxon>
        <taxon>Malasseziales</taxon>
        <taxon>Malasseziaceae</taxon>
        <taxon>Malassezia</taxon>
    </lineage>
</organism>
<gene>
    <name evidence="7" type="ORF">Malapachy_0536</name>
</gene>
<dbReference type="AlphaFoldDB" id="A0A0M9VN16"/>
<dbReference type="GO" id="GO:0005730">
    <property type="term" value="C:nucleolus"/>
    <property type="evidence" value="ECO:0007669"/>
    <property type="project" value="UniProtKB-SubCell"/>
</dbReference>
<dbReference type="VEuPathDB" id="FungiDB:Malapachy_0536"/>
<comment type="similarity">
    <text evidence="2">Belongs to the EBP2 family.</text>
</comment>
<sequence length="479" mass="55125">MALSQARRGERQPKSAPSASKTEKKEKAPKPKAPKTEEDIDLDDDEAWHEGEDEAGISQKGLERMMRALGKDGLSEMDLAMLEQIRGDEEEEDDDDDEEEEEEEEDDDDNEEEEKEGEDDDDDEEEEEKEGEDDDDNEDDDDDEEDKSIDEAEEEDEDEDEDASMSAPKDSLAASILRSGLVPEEDEEEDDDDDEEDEEEENNDDDELVEMDKLAADAPLSEEALASRHNRIRINRTDALERLYQDFRLDGPSSRGTMPWIETMALTYEKTLAEEVPDAQNDLDRELAFYRQSLDAAMRGRERVLAAKVPFTRPNDYFAEMLKTDEHMERVRQRLLDESASIKASEDAKRQRELKKYGKKIQTEKLMERQRNKREMEDKVNSLKRKRQSGLELNDDEFDVQLEEALGERKETARRARGKMSRQSRDQKYGFGGKKRHQKSNTAASTDDFGGAVRRGKPGQRPKAKKTQRPGKSKRAARR</sequence>
<feature type="compositionally biased region" description="Basic residues" evidence="6">
    <location>
        <begin position="454"/>
        <end position="479"/>
    </location>
</feature>
<dbReference type="GO" id="GO:0006364">
    <property type="term" value="P:rRNA processing"/>
    <property type="evidence" value="ECO:0007669"/>
    <property type="project" value="TreeGrafter"/>
</dbReference>
<keyword evidence="8" id="KW-1185">Reference proteome</keyword>
<proteinExistence type="inferred from homology"/>
<name>A0A0M9VN16_9BASI</name>
<accession>A0A0M9VN16</accession>
<comment type="subcellular location">
    <subcellularLocation>
        <location evidence="1">Nucleus</location>
        <location evidence="1">Nucleolus</location>
    </subcellularLocation>
</comment>
<dbReference type="GeneID" id="28726928"/>
<dbReference type="STRING" id="77020.A0A0M9VN16"/>
<reference evidence="7 8" key="1">
    <citation type="submission" date="2015-07" db="EMBL/GenBank/DDBJ databases">
        <title>Draft Genome Sequence of Malassezia furfur CBS1878 and Malassezia pachydermatis CBS1879.</title>
        <authorList>
            <person name="Triana S."/>
            <person name="Ohm R."/>
            <person name="Gonzalez A."/>
            <person name="DeCock H."/>
            <person name="Restrepo S."/>
            <person name="Celis A."/>
        </authorList>
    </citation>
    <scope>NUCLEOTIDE SEQUENCE [LARGE SCALE GENOMIC DNA]</scope>
    <source>
        <strain evidence="7 8">CBS 1879</strain>
    </source>
</reference>
<keyword evidence="5" id="KW-0539">Nucleus</keyword>
<feature type="compositionally biased region" description="Acidic residues" evidence="6">
    <location>
        <begin position="88"/>
        <end position="163"/>
    </location>
</feature>
<feature type="compositionally biased region" description="Basic and acidic residues" evidence="6">
    <location>
        <begin position="367"/>
        <end position="381"/>
    </location>
</feature>
<evidence type="ECO:0000256" key="2">
    <source>
        <dbReference type="ARBA" id="ARBA00007336"/>
    </source>
</evidence>
<dbReference type="PANTHER" id="PTHR13028:SF0">
    <property type="entry name" value="RRNA-PROCESSING PROTEIN EBP2-RELATED"/>
    <property type="match status" value="1"/>
</dbReference>
<dbReference type="EMBL" id="LGAV01000008">
    <property type="protein sequence ID" value="KOS12863.1"/>
    <property type="molecule type" value="Genomic_DNA"/>
</dbReference>
<dbReference type="OrthoDB" id="443772at2759"/>
<comment type="caution">
    <text evidence="7">The sequence shown here is derived from an EMBL/GenBank/DDBJ whole genome shotgun (WGS) entry which is preliminary data.</text>
</comment>
<dbReference type="PANTHER" id="PTHR13028">
    <property type="entry name" value="RRNA PROCESSING PROTEIN EBNA1-BINDING PROTEIN-RELATED"/>
    <property type="match status" value="1"/>
</dbReference>
<dbReference type="InterPro" id="IPR008610">
    <property type="entry name" value="Ebp2"/>
</dbReference>
<feature type="region of interest" description="Disordered" evidence="6">
    <location>
        <begin position="1"/>
        <end position="61"/>
    </location>
</feature>
<dbReference type="GO" id="GO:0030687">
    <property type="term" value="C:preribosome, large subunit precursor"/>
    <property type="evidence" value="ECO:0007669"/>
    <property type="project" value="TreeGrafter"/>
</dbReference>
<dbReference type="GO" id="GO:0042273">
    <property type="term" value="P:ribosomal large subunit biogenesis"/>
    <property type="evidence" value="ECO:0007669"/>
    <property type="project" value="TreeGrafter"/>
</dbReference>
<evidence type="ECO:0008006" key="9">
    <source>
        <dbReference type="Google" id="ProtNLM"/>
    </source>
</evidence>
<evidence type="ECO:0000256" key="6">
    <source>
        <dbReference type="SAM" id="MobiDB-lite"/>
    </source>
</evidence>
<protein>
    <recommendedName>
        <fullName evidence="9">Ebp2-domain-containing protein</fullName>
    </recommendedName>
</protein>
<dbReference type="RefSeq" id="XP_017990495.1">
    <property type="nucleotide sequence ID" value="XM_018135053.1"/>
</dbReference>
<dbReference type="Pfam" id="PF05890">
    <property type="entry name" value="Ebp2"/>
    <property type="match status" value="1"/>
</dbReference>